<proteinExistence type="predicted"/>
<feature type="compositionally biased region" description="Basic and acidic residues" evidence="1">
    <location>
        <begin position="344"/>
        <end position="365"/>
    </location>
</feature>
<dbReference type="RefSeq" id="XP_066073443.1">
    <property type="nucleotide sequence ID" value="XM_066217346.1"/>
</dbReference>
<gene>
    <name evidence="2" type="ORF">L201_001557</name>
</gene>
<sequence>MGGNAFGVPAQRLAQPQYDRLKDHVLNTLSALFKQMETPRNLLSKTDHGDLDVLIGYSDHVQGGDEEWTALTKEDILKIHRSSTDIPTPDPMLEEVIAKLGIKPAGSTASTLIDLSRSNHGGQIQIIGTGKMLSGKEVDDLRELCGKMRECIGATAWRRRGPEVSFKIPCELISGDKGVNIGDDHFYQVDALFVPPENLEFNLMMSSYSSTGLLLGRVLRTLSRSFTLHLTHLIVRHSPYFGIPPIDITLTTSATEFCEWLGLDYQVWKHEGQTWVNESDLWRWMTTAKEDSIAGQAIKRMAKKSRSPVNEEFGGKRRRRADFADRFYDWLQNDSSWVKVLEKEKEEKEKKTAEDQDKTKGEGGKEAATLEVSDPPTPIPVPTPSPGSTPTEIPTQNATLSPNECEKLLSGEADMIPKLTTPKLTDNPSVIDPDQPKPLDSRVIAAIDYWKKQEAYEETLKARKVVAEELAERQRERMERKDKASEDQAKYEAEVKDW</sequence>
<reference evidence="2 3" key="1">
    <citation type="submission" date="2024-01" db="EMBL/GenBank/DDBJ databases">
        <title>Comparative genomics of Cryptococcus and Kwoniella reveals pathogenesis evolution and contrasting modes of karyotype evolution via chromosome fusion or intercentromeric recombination.</title>
        <authorList>
            <person name="Coelho M.A."/>
            <person name="David-Palma M."/>
            <person name="Shea T."/>
            <person name="Bowers K."/>
            <person name="McGinley-Smith S."/>
            <person name="Mohammad A.W."/>
            <person name="Gnirke A."/>
            <person name="Yurkov A.M."/>
            <person name="Nowrousian M."/>
            <person name="Sun S."/>
            <person name="Cuomo C.A."/>
            <person name="Heitman J."/>
        </authorList>
    </citation>
    <scope>NUCLEOTIDE SEQUENCE [LARGE SCALE GENOMIC DNA]</scope>
    <source>
        <strain evidence="2 3">CBS 6074</strain>
    </source>
</reference>
<feature type="compositionally biased region" description="Pro residues" evidence="1">
    <location>
        <begin position="375"/>
        <end position="387"/>
    </location>
</feature>
<dbReference type="AlphaFoldDB" id="A0AAX4JMN1"/>
<dbReference type="GeneID" id="91092229"/>
<name>A0AAX4JMN1_9TREE</name>
<dbReference type="Proteomes" id="UP001355207">
    <property type="component" value="Chromosome 2"/>
</dbReference>
<keyword evidence="3" id="KW-1185">Reference proteome</keyword>
<protein>
    <submittedName>
        <fullName evidence="2">Uncharacterized protein</fullName>
    </submittedName>
</protein>
<evidence type="ECO:0000313" key="3">
    <source>
        <dbReference type="Proteomes" id="UP001355207"/>
    </source>
</evidence>
<feature type="region of interest" description="Disordered" evidence="1">
    <location>
        <begin position="344"/>
        <end position="438"/>
    </location>
</feature>
<evidence type="ECO:0000256" key="1">
    <source>
        <dbReference type="SAM" id="MobiDB-lite"/>
    </source>
</evidence>
<organism evidence="2 3">
    <name type="scientific">Kwoniella dendrophila CBS 6074</name>
    <dbReference type="NCBI Taxonomy" id="1295534"/>
    <lineage>
        <taxon>Eukaryota</taxon>
        <taxon>Fungi</taxon>
        <taxon>Dikarya</taxon>
        <taxon>Basidiomycota</taxon>
        <taxon>Agaricomycotina</taxon>
        <taxon>Tremellomycetes</taxon>
        <taxon>Tremellales</taxon>
        <taxon>Cryptococcaceae</taxon>
        <taxon>Kwoniella</taxon>
    </lineage>
</organism>
<dbReference type="EMBL" id="CP144099">
    <property type="protein sequence ID" value="WWC86680.1"/>
    <property type="molecule type" value="Genomic_DNA"/>
</dbReference>
<accession>A0AAX4JMN1</accession>
<evidence type="ECO:0000313" key="2">
    <source>
        <dbReference type="EMBL" id="WWC86680.1"/>
    </source>
</evidence>
<feature type="region of interest" description="Disordered" evidence="1">
    <location>
        <begin position="472"/>
        <end position="498"/>
    </location>
</feature>